<evidence type="ECO:0000313" key="2">
    <source>
        <dbReference type="EMBL" id="GMI46736.1"/>
    </source>
</evidence>
<accession>A0A9W7LED6</accession>
<feature type="compositionally biased region" description="Basic and acidic residues" evidence="1">
    <location>
        <begin position="7"/>
        <end position="21"/>
    </location>
</feature>
<gene>
    <name evidence="2" type="ORF">TrCOL_g1682</name>
</gene>
<evidence type="ECO:0000256" key="1">
    <source>
        <dbReference type="SAM" id="MobiDB-lite"/>
    </source>
</evidence>
<name>A0A9W7LED6_9STRA</name>
<dbReference type="EMBL" id="BRYA01000310">
    <property type="protein sequence ID" value="GMI46736.1"/>
    <property type="molecule type" value="Genomic_DNA"/>
</dbReference>
<dbReference type="AlphaFoldDB" id="A0A9W7LED6"/>
<feature type="region of interest" description="Disordered" evidence="1">
    <location>
        <begin position="1"/>
        <end position="28"/>
    </location>
</feature>
<feature type="compositionally biased region" description="Basic and acidic residues" evidence="1">
    <location>
        <begin position="175"/>
        <end position="184"/>
    </location>
</feature>
<protein>
    <submittedName>
        <fullName evidence="2">Uncharacterized protein</fullName>
    </submittedName>
</protein>
<sequence length="202" mass="22314">MPVELWEETHPDVKEEEEKKAGGGGAVVRPSIRHLRPSMSGILGERNKRMSGGKGRMPRRTILASAMQQILKQNSQGESAALVSSRISMKKARLGVEGEYIDNWMDFLGEKKLHEINGGGGGKKGVHRNSNSVGISRRDIGSGTMRGGGGRRKSVGGMRRRSGVMGKDSQVYLTGERRDSTVQDRVRRRIEREVNYREKGDA</sequence>
<feature type="region of interest" description="Disordered" evidence="1">
    <location>
        <begin position="119"/>
        <end position="184"/>
    </location>
</feature>
<comment type="caution">
    <text evidence="2">The sequence shown here is derived from an EMBL/GenBank/DDBJ whole genome shotgun (WGS) entry which is preliminary data.</text>
</comment>
<organism evidence="2 3">
    <name type="scientific">Triparma columacea</name>
    <dbReference type="NCBI Taxonomy" id="722753"/>
    <lineage>
        <taxon>Eukaryota</taxon>
        <taxon>Sar</taxon>
        <taxon>Stramenopiles</taxon>
        <taxon>Ochrophyta</taxon>
        <taxon>Bolidophyceae</taxon>
        <taxon>Parmales</taxon>
        <taxon>Triparmaceae</taxon>
        <taxon>Triparma</taxon>
    </lineage>
</organism>
<reference evidence="3" key="1">
    <citation type="journal article" date="2023" name="Commun. Biol.">
        <title>Genome analysis of Parmales, the sister group of diatoms, reveals the evolutionary specialization of diatoms from phago-mixotrophs to photoautotrophs.</title>
        <authorList>
            <person name="Ban H."/>
            <person name="Sato S."/>
            <person name="Yoshikawa S."/>
            <person name="Yamada K."/>
            <person name="Nakamura Y."/>
            <person name="Ichinomiya M."/>
            <person name="Sato N."/>
            <person name="Blanc-Mathieu R."/>
            <person name="Endo H."/>
            <person name="Kuwata A."/>
            <person name="Ogata H."/>
        </authorList>
    </citation>
    <scope>NUCLEOTIDE SEQUENCE [LARGE SCALE GENOMIC DNA]</scope>
</reference>
<proteinExistence type="predicted"/>
<keyword evidence="3" id="KW-1185">Reference proteome</keyword>
<feature type="compositionally biased region" description="Basic residues" evidence="1">
    <location>
        <begin position="149"/>
        <end position="162"/>
    </location>
</feature>
<dbReference type="Proteomes" id="UP001165065">
    <property type="component" value="Unassembled WGS sequence"/>
</dbReference>
<evidence type="ECO:0000313" key="3">
    <source>
        <dbReference type="Proteomes" id="UP001165065"/>
    </source>
</evidence>